<dbReference type="EMBL" id="CP040098">
    <property type="protein sequence ID" value="QCQ21668.1"/>
    <property type="molecule type" value="Genomic_DNA"/>
</dbReference>
<dbReference type="GO" id="GO:0006412">
    <property type="term" value="P:translation"/>
    <property type="evidence" value="ECO:0007669"/>
    <property type="project" value="UniProtKB-UniRule"/>
</dbReference>
<feature type="domain" description="Large ribosomal subunit protein bL25 L25" evidence="7">
    <location>
        <begin position="5"/>
        <end position="96"/>
    </location>
</feature>
<evidence type="ECO:0000256" key="6">
    <source>
        <dbReference type="SAM" id="MobiDB-lite"/>
    </source>
</evidence>
<proteinExistence type="inferred from homology"/>
<keyword evidence="2 5" id="KW-0694">RNA-binding</keyword>
<dbReference type="OrthoDB" id="9786489at2"/>
<dbReference type="Proteomes" id="UP000298602">
    <property type="component" value="Chromosome"/>
</dbReference>
<dbReference type="PANTHER" id="PTHR33284:SF1">
    <property type="entry name" value="RIBOSOMAL PROTEIN L25_GLN-TRNA SYNTHETASE, ANTI-CODON-BINDING DOMAIN-CONTAINING PROTEIN"/>
    <property type="match status" value="1"/>
</dbReference>
<dbReference type="PANTHER" id="PTHR33284">
    <property type="entry name" value="RIBOSOMAL PROTEIN L25/GLN-TRNA SYNTHETASE, ANTI-CODON-BINDING DOMAIN-CONTAINING PROTEIN"/>
    <property type="match status" value="1"/>
</dbReference>
<dbReference type="GO" id="GO:0003735">
    <property type="term" value="F:structural constituent of ribosome"/>
    <property type="evidence" value="ECO:0007669"/>
    <property type="project" value="InterPro"/>
</dbReference>
<dbReference type="KEGG" id="dax:FDQ92_05430"/>
<dbReference type="Gene3D" id="2.170.120.20">
    <property type="entry name" value="Ribosomal protein L25, beta domain"/>
    <property type="match status" value="1"/>
</dbReference>
<dbReference type="InterPro" id="IPR011035">
    <property type="entry name" value="Ribosomal_bL25/Gln-tRNA_synth"/>
</dbReference>
<accession>A0A4P8L1F3</accession>
<comment type="function">
    <text evidence="5">This is one of the proteins that binds to the 5S RNA in the ribosome where it forms part of the central protuberance.</text>
</comment>
<evidence type="ECO:0000256" key="4">
    <source>
        <dbReference type="ARBA" id="ARBA00023274"/>
    </source>
</evidence>
<dbReference type="GO" id="GO:0022625">
    <property type="term" value="C:cytosolic large ribosomal subunit"/>
    <property type="evidence" value="ECO:0007669"/>
    <property type="project" value="TreeGrafter"/>
</dbReference>
<organism evidence="9 10">
    <name type="scientific">Desulfoglaeba alkanexedens ALDC</name>
    <dbReference type="NCBI Taxonomy" id="980445"/>
    <lineage>
        <taxon>Bacteria</taxon>
        <taxon>Pseudomonadati</taxon>
        <taxon>Thermodesulfobacteriota</taxon>
        <taxon>Syntrophobacteria</taxon>
        <taxon>Syntrophobacterales</taxon>
        <taxon>Syntrophobacteraceae</taxon>
        <taxon>Desulfoglaeba</taxon>
    </lineage>
</organism>
<dbReference type="CDD" id="cd00495">
    <property type="entry name" value="Ribosomal_L25_TL5_CTC"/>
    <property type="match status" value="1"/>
</dbReference>
<sequence length="211" mass="23182">MNVELTAVVRTETGKGPARRLRASGQVPAVCYGQKLDALPMAVPANLLERYLREAGQETHLISLVVEDGEKTLRKKVMFKELQRHPVKRQILHVDFHEVALDQMVDVDIPVELTGVPEGVKMGGIMTQMRRSIAVQCLPSEIPDKISLDVSSLQIGDSIHVADLVGRYSFRIVDEERFTIVTVTPPETGAVSAGGEGEGQTEQQREEVTAS</sequence>
<comment type="similarity">
    <text evidence="5">Belongs to the bacterial ribosomal protein bL25 family. CTC subfamily.</text>
</comment>
<dbReference type="SUPFAM" id="SSF50715">
    <property type="entry name" value="Ribosomal protein L25-like"/>
    <property type="match status" value="1"/>
</dbReference>
<dbReference type="RefSeq" id="WP_137423637.1">
    <property type="nucleotide sequence ID" value="NZ_CP040098.1"/>
</dbReference>
<comment type="subunit">
    <text evidence="5">Part of the 50S ribosomal subunit; part of the 5S rRNA/L5/L18/L25 subcomplex. Contacts the 5S rRNA. Binds to the 5S rRNA independently of L5 and L18.</text>
</comment>
<reference evidence="9 10" key="1">
    <citation type="submission" date="2019-05" db="EMBL/GenBank/DDBJ databases">
        <title>The Complete Genome Sequence of the n-alkane-degrading Desulfoglaeba alkanexedens ALDC reveals multiple alkylsuccinate synthase gene clusters.</title>
        <authorList>
            <person name="Callaghan A.V."/>
            <person name="Davidova I.A."/>
            <person name="Duncan K.E."/>
            <person name="Morris B."/>
            <person name="McInerney M.J."/>
        </authorList>
    </citation>
    <scope>NUCLEOTIDE SEQUENCE [LARGE SCALE GENOMIC DNA]</scope>
    <source>
        <strain evidence="9 10">ALDC</strain>
    </source>
</reference>
<dbReference type="InterPro" id="IPR001021">
    <property type="entry name" value="Ribosomal_bL25_long"/>
</dbReference>
<evidence type="ECO:0000256" key="1">
    <source>
        <dbReference type="ARBA" id="ARBA00022730"/>
    </source>
</evidence>
<evidence type="ECO:0000259" key="7">
    <source>
        <dbReference type="Pfam" id="PF01386"/>
    </source>
</evidence>
<dbReference type="InterPro" id="IPR037121">
    <property type="entry name" value="Ribosomal_bL25_C"/>
</dbReference>
<dbReference type="Gene3D" id="2.40.240.10">
    <property type="entry name" value="Ribosomal Protein L25, Chain P"/>
    <property type="match status" value="1"/>
</dbReference>
<dbReference type="AlphaFoldDB" id="A0A4P8L1F3"/>
<keyword evidence="1 5" id="KW-0699">rRNA-binding</keyword>
<protein>
    <recommendedName>
        <fullName evidence="5">Large ribosomal subunit protein bL25</fullName>
    </recommendedName>
    <alternativeName>
        <fullName evidence="5">General stress protein CTC</fullName>
    </alternativeName>
</protein>
<dbReference type="Pfam" id="PF01386">
    <property type="entry name" value="Ribosomal_L25p"/>
    <property type="match status" value="1"/>
</dbReference>
<evidence type="ECO:0000259" key="8">
    <source>
        <dbReference type="Pfam" id="PF14693"/>
    </source>
</evidence>
<evidence type="ECO:0000256" key="2">
    <source>
        <dbReference type="ARBA" id="ARBA00022884"/>
    </source>
</evidence>
<dbReference type="NCBIfam" id="TIGR00731">
    <property type="entry name" value="bL25_bact_ctc"/>
    <property type="match status" value="1"/>
</dbReference>
<dbReference type="InterPro" id="IPR029751">
    <property type="entry name" value="Ribosomal_L25_dom"/>
</dbReference>
<dbReference type="NCBIfam" id="NF004612">
    <property type="entry name" value="PRK05943.1"/>
    <property type="match status" value="1"/>
</dbReference>
<dbReference type="NCBIfam" id="NF004139">
    <property type="entry name" value="PRK05618.4-2"/>
    <property type="match status" value="1"/>
</dbReference>
<gene>
    <name evidence="5" type="primary">rplY</name>
    <name evidence="5" type="synonym">ctc</name>
    <name evidence="9" type="ORF">FDQ92_05430</name>
</gene>
<dbReference type="HAMAP" id="MF_01334">
    <property type="entry name" value="Ribosomal_bL25_CTC"/>
    <property type="match status" value="1"/>
</dbReference>
<dbReference type="GO" id="GO:0008097">
    <property type="term" value="F:5S rRNA binding"/>
    <property type="evidence" value="ECO:0007669"/>
    <property type="project" value="InterPro"/>
</dbReference>
<dbReference type="InterPro" id="IPR020056">
    <property type="entry name" value="Rbsml_bL25/Gln-tRNA_synth_N"/>
</dbReference>
<keyword evidence="3 5" id="KW-0689">Ribosomal protein</keyword>
<evidence type="ECO:0000313" key="10">
    <source>
        <dbReference type="Proteomes" id="UP000298602"/>
    </source>
</evidence>
<dbReference type="Pfam" id="PF14693">
    <property type="entry name" value="Ribosomal_TL5_C"/>
    <property type="match status" value="1"/>
</dbReference>
<dbReference type="InterPro" id="IPR020057">
    <property type="entry name" value="Ribosomal_bL25_b-dom"/>
</dbReference>
<feature type="region of interest" description="Disordered" evidence="6">
    <location>
        <begin position="186"/>
        <end position="211"/>
    </location>
</feature>
<name>A0A4P8L1F3_9BACT</name>
<keyword evidence="4 5" id="KW-0687">Ribonucleoprotein</keyword>
<dbReference type="InterPro" id="IPR020930">
    <property type="entry name" value="Ribosomal_uL5_bac-type"/>
</dbReference>
<feature type="domain" description="Large ribosomal subunit protein bL25 beta" evidence="8">
    <location>
        <begin position="105"/>
        <end position="186"/>
    </location>
</feature>
<evidence type="ECO:0000256" key="5">
    <source>
        <dbReference type="HAMAP-Rule" id="MF_01334"/>
    </source>
</evidence>
<evidence type="ECO:0000256" key="3">
    <source>
        <dbReference type="ARBA" id="ARBA00022980"/>
    </source>
</evidence>
<evidence type="ECO:0000313" key="9">
    <source>
        <dbReference type="EMBL" id="QCQ21668.1"/>
    </source>
</evidence>
<keyword evidence="10" id="KW-1185">Reference proteome</keyword>
<reference evidence="9 10" key="2">
    <citation type="submission" date="2019-05" db="EMBL/GenBank/DDBJ databases">
        <authorList>
            <person name="Suflita J.M."/>
            <person name="Marks C.R."/>
        </authorList>
    </citation>
    <scope>NUCLEOTIDE SEQUENCE [LARGE SCALE GENOMIC DNA]</scope>
    <source>
        <strain evidence="9 10">ALDC</strain>
    </source>
</reference>